<reference evidence="7 8" key="1">
    <citation type="submission" date="2022-08" db="EMBL/GenBank/DDBJ databases">
        <title>Myroides zhujiangensis sp. nov., a novel bacterium isolated from sediment in the Pearl River Estuary.</title>
        <authorList>
            <person name="Cui L."/>
        </authorList>
    </citation>
    <scope>NUCLEOTIDE SEQUENCE [LARGE SCALE GENOMIC DNA]</scope>
    <source>
        <strain evidence="7 8">SCSIO 72103</strain>
    </source>
</reference>
<dbReference type="InterPro" id="IPR003439">
    <property type="entry name" value="ABC_transporter-like_ATP-bd"/>
</dbReference>
<dbReference type="InterPro" id="IPR027417">
    <property type="entry name" value="P-loop_NTPase"/>
</dbReference>
<evidence type="ECO:0000256" key="2">
    <source>
        <dbReference type="ARBA" id="ARBA00022741"/>
    </source>
</evidence>
<evidence type="ECO:0000313" key="7">
    <source>
        <dbReference type="EMBL" id="UUV21606.1"/>
    </source>
</evidence>
<evidence type="ECO:0000313" key="8">
    <source>
        <dbReference type="Proteomes" id="UP001317001"/>
    </source>
</evidence>
<dbReference type="NCBIfam" id="NF010068">
    <property type="entry name" value="PRK13548.1"/>
    <property type="match status" value="1"/>
</dbReference>
<protein>
    <submittedName>
        <fullName evidence="7">Heme ABC transporter ATP-binding protein</fullName>
    </submittedName>
</protein>
<dbReference type="PANTHER" id="PTHR42794:SF1">
    <property type="entry name" value="HEMIN IMPORT ATP-BINDING PROTEIN HMUV"/>
    <property type="match status" value="1"/>
</dbReference>
<feature type="domain" description="ABC transporter" evidence="6">
    <location>
        <begin position="2"/>
        <end position="240"/>
    </location>
</feature>
<dbReference type="PANTHER" id="PTHR42794">
    <property type="entry name" value="HEMIN IMPORT ATP-BINDING PROTEIN HMUV"/>
    <property type="match status" value="1"/>
</dbReference>
<sequence>MIQIHNLNVQVNNRFLLKNIDLEIHKGELIAIVGPNGAGKSTFLSCVANEISYQSEKFFFKNTEIKSYKKEEIPFHRAKFSQHHSNEINLKNDEIVLMGRYPYFNAEPHANDLKIVEKWMANTQTNHLNDREYEQLSGGEKQRLHLARVFAQLENSVENKLLLLDEPLNNLDVAHQFKTLHLIKEFTQQNNSALVVLHDLNIAAQFADRLLLMNKSCVEIFDEPQKVLTQERISRVYQYPCSITPHPKNKQPIILFG</sequence>
<keyword evidence="4" id="KW-1278">Translocase</keyword>
<dbReference type="InterPro" id="IPR003593">
    <property type="entry name" value="AAA+_ATPase"/>
</dbReference>
<dbReference type="SMART" id="SM00382">
    <property type="entry name" value="AAA"/>
    <property type="match status" value="1"/>
</dbReference>
<evidence type="ECO:0000259" key="6">
    <source>
        <dbReference type="PROSITE" id="PS50893"/>
    </source>
</evidence>
<dbReference type="CDD" id="cd03214">
    <property type="entry name" value="ABC_Iron-Siderophores_B12_Hemin"/>
    <property type="match status" value="1"/>
</dbReference>
<evidence type="ECO:0000256" key="3">
    <source>
        <dbReference type="ARBA" id="ARBA00022840"/>
    </source>
</evidence>
<dbReference type="EMBL" id="CP102382">
    <property type="protein sequence ID" value="UUV21606.1"/>
    <property type="molecule type" value="Genomic_DNA"/>
</dbReference>
<keyword evidence="8" id="KW-1185">Reference proteome</keyword>
<accession>A0ABY5NSR7</accession>
<dbReference type="PROSITE" id="PS50893">
    <property type="entry name" value="ABC_TRANSPORTER_2"/>
    <property type="match status" value="1"/>
</dbReference>
<gene>
    <name evidence="7" type="ORF">NPX36_00710</name>
</gene>
<dbReference type="RefSeq" id="WP_257499530.1">
    <property type="nucleotide sequence ID" value="NZ_CP102382.1"/>
</dbReference>
<dbReference type="SUPFAM" id="SSF52540">
    <property type="entry name" value="P-loop containing nucleoside triphosphate hydrolases"/>
    <property type="match status" value="1"/>
</dbReference>
<proteinExistence type="predicted"/>
<keyword evidence="3 7" id="KW-0067">ATP-binding</keyword>
<evidence type="ECO:0000256" key="5">
    <source>
        <dbReference type="ARBA" id="ARBA00037066"/>
    </source>
</evidence>
<dbReference type="Pfam" id="PF00005">
    <property type="entry name" value="ABC_tran"/>
    <property type="match status" value="1"/>
</dbReference>
<keyword evidence="1" id="KW-0813">Transport</keyword>
<dbReference type="GO" id="GO:0005524">
    <property type="term" value="F:ATP binding"/>
    <property type="evidence" value="ECO:0007669"/>
    <property type="project" value="UniProtKB-KW"/>
</dbReference>
<dbReference type="Gene3D" id="3.40.50.300">
    <property type="entry name" value="P-loop containing nucleotide triphosphate hydrolases"/>
    <property type="match status" value="1"/>
</dbReference>
<name>A0ABY5NSR7_9FLAO</name>
<dbReference type="Proteomes" id="UP001317001">
    <property type="component" value="Chromosome"/>
</dbReference>
<evidence type="ECO:0000256" key="4">
    <source>
        <dbReference type="ARBA" id="ARBA00022967"/>
    </source>
</evidence>
<evidence type="ECO:0000256" key="1">
    <source>
        <dbReference type="ARBA" id="ARBA00022448"/>
    </source>
</evidence>
<organism evidence="7 8">
    <name type="scientific">Paenimyroides aestuarii</name>
    <dbReference type="NCBI Taxonomy" id="2968490"/>
    <lineage>
        <taxon>Bacteria</taxon>
        <taxon>Pseudomonadati</taxon>
        <taxon>Bacteroidota</taxon>
        <taxon>Flavobacteriia</taxon>
        <taxon>Flavobacteriales</taxon>
        <taxon>Flavobacteriaceae</taxon>
        <taxon>Paenimyroides</taxon>
    </lineage>
</organism>
<comment type="function">
    <text evidence="5">Part of the ABC transporter complex HmuTUV involved in hemin import. Responsible for energy coupling to the transport system.</text>
</comment>
<keyword evidence="2" id="KW-0547">Nucleotide-binding</keyword>